<name>A0A1G8N4H4_9GAMM</name>
<dbReference type="EMBL" id="FNEM01000003">
    <property type="protein sequence ID" value="SDI75201.1"/>
    <property type="molecule type" value="Genomic_DNA"/>
</dbReference>
<protein>
    <recommendedName>
        <fullName evidence="4">MFS transporter</fullName>
    </recommendedName>
</protein>
<evidence type="ECO:0000313" key="3">
    <source>
        <dbReference type="Proteomes" id="UP000199527"/>
    </source>
</evidence>
<gene>
    <name evidence="2" type="ORF">SAMN04488540_10319</name>
</gene>
<feature type="transmembrane region" description="Helical" evidence="1">
    <location>
        <begin position="71"/>
        <end position="95"/>
    </location>
</feature>
<keyword evidence="1" id="KW-0812">Transmembrane</keyword>
<sequence length="119" mass="13250">MQQGTVHTREFGTTMSLLSSPFVGTGADTTLHVVAAVVLVGSIAAALYGFWKLHELPISKAHNRKHHQTGLITILTWIGFVWHWVWVLAVILAFVDGESALRRVRDIWRESPVKEGDHA</sequence>
<keyword evidence="1" id="KW-0472">Membrane</keyword>
<dbReference type="AlphaFoldDB" id="A0A1G8N4H4"/>
<keyword evidence="1" id="KW-1133">Transmembrane helix</keyword>
<proteinExistence type="predicted"/>
<accession>A0A1G8N4H4</accession>
<evidence type="ECO:0008006" key="4">
    <source>
        <dbReference type="Google" id="ProtNLM"/>
    </source>
</evidence>
<evidence type="ECO:0000313" key="2">
    <source>
        <dbReference type="EMBL" id="SDI75201.1"/>
    </source>
</evidence>
<organism evidence="2 3">
    <name type="scientific">Ferrimonas sediminum</name>
    <dbReference type="NCBI Taxonomy" id="718193"/>
    <lineage>
        <taxon>Bacteria</taxon>
        <taxon>Pseudomonadati</taxon>
        <taxon>Pseudomonadota</taxon>
        <taxon>Gammaproteobacteria</taxon>
        <taxon>Alteromonadales</taxon>
        <taxon>Ferrimonadaceae</taxon>
        <taxon>Ferrimonas</taxon>
    </lineage>
</organism>
<reference evidence="3" key="1">
    <citation type="submission" date="2016-10" db="EMBL/GenBank/DDBJ databases">
        <authorList>
            <person name="Varghese N."/>
            <person name="Submissions S."/>
        </authorList>
    </citation>
    <scope>NUCLEOTIDE SEQUENCE [LARGE SCALE GENOMIC DNA]</scope>
    <source>
        <strain evidence="3">DSM 23317</strain>
    </source>
</reference>
<feature type="transmembrane region" description="Helical" evidence="1">
    <location>
        <begin position="31"/>
        <end position="51"/>
    </location>
</feature>
<dbReference type="Proteomes" id="UP000199527">
    <property type="component" value="Unassembled WGS sequence"/>
</dbReference>
<evidence type="ECO:0000256" key="1">
    <source>
        <dbReference type="SAM" id="Phobius"/>
    </source>
</evidence>
<keyword evidence="3" id="KW-1185">Reference proteome</keyword>